<comment type="caution">
    <text evidence="8">The sequence shown here is derived from an EMBL/GenBank/DDBJ whole genome shotgun (WGS) entry which is preliminary data.</text>
</comment>
<feature type="transmembrane region" description="Helical" evidence="6">
    <location>
        <begin position="585"/>
        <end position="608"/>
    </location>
</feature>
<evidence type="ECO:0000256" key="2">
    <source>
        <dbReference type="ARBA" id="ARBA00022475"/>
    </source>
</evidence>
<evidence type="ECO:0000256" key="5">
    <source>
        <dbReference type="ARBA" id="ARBA00023136"/>
    </source>
</evidence>
<comment type="subcellular location">
    <subcellularLocation>
        <location evidence="1 6">Cell membrane</location>
        <topology evidence="1 6">Multi-pass membrane protein</topology>
    </subcellularLocation>
</comment>
<accession>A0AAW6SUJ2</accession>
<feature type="transmembrane region" description="Helical" evidence="6">
    <location>
        <begin position="195"/>
        <end position="217"/>
    </location>
</feature>
<dbReference type="PIRSF" id="PIRSF018968">
    <property type="entry name" value="ABC_permease_BceB"/>
    <property type="match status" value="1"/>
</dbReference>
<dbReference type="Pfam" id="PF02687">
    <property type="entry name" value="FtsX"/>
    <property type="match status" value="1"/>
</dbReference>
<proteinExistence type="inferred from homology"/>
<protein>
    <submittedName>
        <fullName evidence="8">ABC transporter permease</fullName>
    </submittedName>
</protein>
<evidence type="ECO:0000256" key="4">
    <source>
        <dbReference type="ARBA" id="ARBA00022989"/>
    </source>
</evidence>
<feature type="transmembrane region" description="Helical" evidence="6">
    <location>
        <begin position="60"/>
        <end position="80"/>
    </location>
</feature>
<keyword evidence="2 6" id="KW-1003">Cell membrane</keyword>
<organism evidence="8 9">
    <name type="scientific">Heyndrickxia oleronia</name>
    <dbReference type="NCBI Taxonomy" id="38875"/>
    <lineage>
        <taxon>Bacteria</taxon>
        <taxon>Bacillati</taxon>
        <taxon>Bacillota</taxon>
        <taxon>Bacilli</taxon>
        <taxon>Bacillales</taxon>
        <taxon>Bacillaceae</taxon>
        <taxon>Heyndrickxia</taxon>
    </lineage>
</organism>
<evidence type="ECO:0000256" key="6">
    <source>
        <dbReference type="PIRNR" id="PIRNR018968"/>
    </source>
</evidence>
<gene>
    <name evidence="8" type="ORF">P5X88_13350</name>
</gene>
<dbReference type="InterPro" id="IPR003838">
    <property type="entry name" value="ABC3_permease_C"/>
</dbReference>
<evidence type="ECO:0000259" key="7">
    <source>
        <dbReference type="Pfam" id="PF02687"/>
    </source>
</evidence>
<feature type="transmembrane region" description="Helical" evidence="6">
    <location>
        <begin position="557"/>
        <end position="579"/>
    </location>
</feature>
<dbReference type="GO" id="GO:0055085">
    <property type="term" value="P:transmembrane transport"/>
    <property type="evidence" value="ECO:0007669"/>
    <property type="project" value="UniProtKB-UniRule"/>
</dbReference>
<comment type="similarity">
    <text evidence="6">Belongs to the ABC-4 integral membrane protein family.</text>
</comment>
<evidence type="ECO:0000313" key="9">
    <source>
        <dbReference type="Proteomes" id="UP001159179"/>
    </source>
</evidence>
<feature type="domain" description="ABC3 transporter permease C-terminal" evidence="7">
    <location>
        <begin position="62"/>
        <end position="171"/>
    </location>
</feature>
<feature type="transmembrane region" description="Helical" evidence="6">
    <location>
        <begin position="501"/>
        <end position="523"/>
    </location>
</feature>
<evidence type="ECO:0000256" key="1">
    <source>
        <dbReference type="ARBA" id="ARBA00004651"/>
    </source>
</evidence>
<feature type="transmembrane region" description="Helical" evidence="6">
    <location>
        <begin position="279"/>
        <end position="300"/>
    </location>
</feature>
<dbReference type="InterPro" id="IPR027022">
    <property type="entry name" value="ABC_permease_BceB-typ"/>
</dbReference>
<keyword evidence="4 6" id="KW-1133">Transmembrane helix</keyword>
<dbReference type="RefSeq" id="WP_280616994.1">
    <property type="nucleotide sequence ID" value="NZ_JAROYP010000007.1"/>
</dbReference>
<sequence length="623" mass="70211">MNFYQLATKNVARNLRSYLAFYLSSSFAVMIFYIFAMFIFHPALETGVINTIARKGMIAAEWIIFVFSILFVLYSVNAFLHTRKKEFGILTISGTSPKQLRRLVTLENLVIGLASIVSGIAGGTLLAKMFFVAGGYILDMEELSIYLPWKAIGITSGVFLLLFFIISQFTLFFINTEETVALLKGSIKPKKAPKPSILLSILALIFLGAGYTMAFIAEINMTSAVIILILTVIGTFFFYSQLSVWVLKRLKKSKNLYLNGYHFLTISDLTYRMKDNARLFFIVSIVSAVAFTATGVLTVFKSKQPIEKTNYEIEYLSSPDNGNEAKHIGLIERSLSNSGIDYKVGKVEALEARYQMPDGTVPVIVILSQKEASKYNPTLKMGGINDGEAIVYLDNRDFDHKKDIPLTLKIVDSPYSLKVKGIESSILGVSTAVVVNEKTYKKMKSTFELSTLYGFHFKDWKKSVEISKILHDTLYGNYTNLRFEFFSKGLIYYESVQIPSLSLFIGLFVALVFFLAAGSFIYFRLFTDLEHEQEKYKALSKIGLTEMEIKKSATWQLSILFFLPFIVAIVHTCFALKVLERDMGSSVVVPTIITIIGFLILEIVYFTIVRISYVKKIMASINE</sequence>
<feature type="transmembrane region" description="Helical" evidence="6">
    <location>
        <begin position="151"/>
        <end position="174"/>
    </location>
</feature>
<keyword evidence="5 6" id="KW-0472">Membrane</keyword>
<evidence type="ECO:0000256" key="3">
    <source>
        <dbReference type="ARBA" id="ARBA00022692"/>
    </source>
</evidence>
<keyword evidence="3 6" id="KW-0812">Transmembrane</keyword>
<name>A0AAW6SUJ2_9BACI</name>
<dbReference type="GO" id="GO:0005886">
    <property type="term" value="C:plasma membrane"/>
    <property type="evidence" value="ECO:0007669"/>
    <property type="project" value="UniProtKB-SubCell"/>
</dbReference>
<reference evidence="8" key="1">
    <citation type="submission" date="2023-03" db="EMBL/GenBank/DDBJ databases">
        <title>Bacterial isolates from washroom surfaces on a university campus.</title>
        <authorList>
            <person name="Holman D.B."/>
            <person name="Gzyl K.E."/>
            <person name="Taheri A.E."/>
        </authorList>
    </citation>
    <scope>NUCLEOTIDE SEQUENCE</scope>
    <source>
        <strain evidence="8">RD03</strain>
    </source>
</reference>
<keyword evidence="6" id="KW-0813">Transport</keyword>
<evidence type="ECO:0000313" key="8">
    <source>
        <dbReference type="EMBL" id="MDH5161928.1"/>
    </source>
</evidence>
<dbReference type="InterPro" id="IPR052536">
    <property type="entry name" value="ABC-4_Integral_Memb_Prot"/>
</dbReference>
<feature type="transmembrane region" description="Helical" evidence="6">
    <location>
        <begin position="223"/>
        <end position="247"/>
    </location>
</feature>
<dbReference type="PANTHER" id="PTHR46795">
    <property type="entry name" value="ABC TRANSPORTER PERMEASE-RELATED-RELATED"/>
    <property type="match status" value="1"/>
</dbReference>
<dbReference type="Proteomes" id="UP001159179">
    <property type="component" value="Unassembled WGS sequence"/>
</dbReference>
<dbReference type="AlphaFoldDB" id="A0AAW6SUJ2"/>
<feature type="transmembrane region" description="Helical" evidence="6">
    <location>
        <begin position="20"/>
        <end position="40"/>
    </location>
</feature>
<dbReference type="PANTHER" id="PTHR46795:SF2">
    <property type="entry name" value="ABC TRANSPORTER, PERMEASE PROTEIN"/>
    <property type="match status" value="1"/>
</dbReference>
<feature type="transmembrane region" description="Helical" evidence="6">
    <location>
        <begin position="109"/>
        <end position="131"/>
    </location>
</feature>
<dbReference type="EMBL" id="JAROYP010000007">
    <property type="protein sequence ID" value="MDH5161928.1"/>
    <property type="molecule type" value="Genomic_DNA"/>
</dbReference>